<name>A0AAP2XUS4_CLOIN</name>
<organism evidence="2 3">
    <name type="scientific">Clostridium innocuum</name>
    <dbReference type="NCBI Taxonomy" id="1522"/>
    <lineage>
        <taxon>Bacteria</taxon>
        <taxon>Bacillati</taxon>
        <taxon>Bacillota</taxon>
        <taxon>Clostridia</taxon>
        <taxon>Eubacteriales</taxon>
        <taxon>Clostridiaceae</taxon>
        <taxon>Clostridium</taxon>
    </lineage>
</organism>
<gene>
    <name evidence="2" type="ORF">MKC95_17945</name>
</gene>
<feature type="domain" description="DUF5348" evidence="1">
    <location>
        <begin position="3"/>
        <end position="68"/>
    </location>
</feature>
<dbReference type="InterPro" id="IPR035255">
    <property type="entry name" value="DUF5348"/>
</dbReference>
<dbReference type="Proteomes" id="UP001203972">
    <property type="component" value="Unassembled WGS sequence"/>
</dbReference>
<dbReference type="Gene3D" id="2.40.10.390">
    <property type="match status" value="1"/>
</dbReference>
<dbReference type="Pfam" id="PF17295">
    <property type="entry name" value="DUF5348"/>
    <property type="match status" value="1"/>
</dbReference>
<reference evidence="2" key="1">
    <citation type="journal article" date="2022" name="Clin. Infect. Dis.">
        <title>Association between Clostridium innocuum and antibiotic-associated diarrhea in adults and children: A cross-sectional study and comparative genomics analysis.</title>
        <authorList>
            <person name="Cherny K.E."/>
            <person name="Muscat E.B."/>
            <person name="Balaji A."/>
            <person name="Mukherjee J."/>
            <person name="Ozer E.A."/>
            <person name="Angarone M.P."/>
            <person name="Hauser A.R."/>
            <person name="Sichel J.S."/>
            <person name="Amponsah E."/>
            <person name="Kociolek L.K."/>
        </authorList>
    </citation>
    <scope>NUCLEOTIDE SEQUENCE</scope>
    <source>
        <strain evidence="2">NU1-AC-029v</strain>
    </source>
</reference>
<comment type="caution">
    <text evidence="2">The sequence shown here is derived from an EMBL/GenBank/DDBJ whole genome shotgun (WGS) entry which is preliminary data.</text>
</comment>
<dbReference type="RefSeq" id="WP_008819561.1">
    <property type="nucleotide sequence ID" value="NZ_AP025565.1"/>
</dbReference>
<sequence length="69" mass="8081">MQGTLIYDKKTERFDIRYDLTTYYGGLHCGDCLDVFVNGRWVPTRIEMSDKWYLVGIDTEDIAGLRVRT</sequence>
<evidence type="ECO:0000313" key="2">
    <source>
        <dbReference type="EMBL" id="MCR0234654.1"/>
    </source>
</evidence>
<dbReference type="AlphaFoldDB" id="A0AAP2XUS4"/>
<evidence type="ECO:0000259" key="1">
    <source>
        <dbReference type="Pfam" id="PF17295"/>
    </source>
</evidence>
<proteinExistence type="predicted"/>
<accession>A0AAP2XUS4</accession>
<protein>
    <submittedName>
        <fullName evidence="2">DUF5348 domain-containing protein</fullName>
    </submittedName>
</protein>
<evidence type="ECO:0000313" key="3">
    <source>
        <dbReference type="Proteomes" id="UP001203972"/>
    </source>
</evidence>
<dbReference type="EMBL" id="JAKTMA010000037">
    <property type="protein sequence ID" value="MCR0234654.1"/>
    <property type="molecule type" value="Genomic_DNA"/>
</dbReference>